<evidence type="ECO:0000313" key="3">
    <source>
        <dbReference type="EMBL" id="BDG01606.1"/>
    </source>
</evidence>
<organism evidence="3 4">
    <name type="scientific">Anaeromyxobacter oryzae</name>
    <dbReference type="NCBI Taxonomy" id="2918170"/>
    <lineage>
        <taxon>Bacteria</taxon>
        <taxon>Pseudomonadati</taxon>
        <taxon>Myxococcota</taxon>
        <taxon>Myxococcia</taxon>
        <taxon>Myxococcales</taxon>
        <taxon>Cystobacterineae</taxon>
        <taxon>Anaeromyxobacteraceae</taxon>
        <taxon>Anaeromyxobacter</taxon>
    </lineage>
</organism>
<gene>
    <name evidence="3" type="ORF">AMOR_06020</name>
</gene>
<evidence type="ECO:0000313" key="4">
    <source>
        <dbReference type="Proteomes" id="UP001162891"/>
    </source>
</evidence>
<accession>A0ABM7WQ65</accession>
<feature type="region of interest" description="Disordered" evidence="1">
    <location>
        <begin position="25"/>
        <end position="48"/>
    </location>
</feature>
<protein>
    <submittedName>
        <fullName evidence="3">Uncharacterized protein</fullName>
    </submittedName>
</protein>
<dbReference type="Proteomes" id="UP001162891">
    <property type="component" value="Chromosome"/>
</dbReference>
<feature type="chain" id="PRO_5047276501" evidence="2">
    <location>
        <begin position="24"/>
        <end position="179"/>
    </location>
</feature>
<feature type="compositionally biased region" description="Basic and acidic residues" evidence="1">
    <location>
        <begin position="30"/>
        <end position="43"/>
    </location>
</feature>
<evidence type="ECO:0000256" key="1">
    <source>
        <dbReference type="SAM" id="MobiDB-lite"/>
    </source>
</evidence>
<evidence type="ECO:0000256" key="2">
    <source>
        <dbReference type="SAM" id="SignalP"/>
    </source>
</evidence>
<dbReference type="RefSeq" id="WP_248358297.1">
    <property type="nucleotide sequence ID" value="NZ_AP025591.1"/>
</dbReference>
<feature type="signal peptide" evidence="2">
    <location>
        <begin position="1"/>
        <end position="23"/>
    </location>
</feature>
<name>A0ABM7WQ65_9BACT</name>
<proteinExistence type="predicted"/>
<keyword evidence="2" id="KW-0732">Signal</keyword>
<keyword evidence="4" id="KW-1185">Reference proteome</keyword>
<reference evidence="4" key="1">
    <citation type="journal article" date="2022" name="Int. J. Syst. Evol. Microbiol.">
        <title>Anaeromyxobacter oryzae sp. nov., Anaeromyxobacter diazotrophicus sp. nov. and Anaeromyxobacter paludicola sp. nov., isolated from paddy soils.</title>
        <authorList>
            <person name="Itoh H."/>
            <person name="Xu Z."/>
            <person name="Mise K."/>
            <person name="Masuda Y."/>
            <person name="Ushijima N."/>
            <person name="Hayakawa C."/>
            <person name="Shiratori Y."/>
            <person name="Senoo K."/>
        </authorList>
    </citation>
    <scope>NUCLEOTIDE SEQUENCE [LARGE SCALE GENOMIC DNA]</scope>
    <source>
        <strain evidence="4">Red232</strain>
    </source>
</reference>
<dbReference type="EMBL" id="AP025591">
    <property type="protein sequence ID" value="BDG01606.1"/>
    <property type="molecule type" value="Genomic_DNA"/>
</dbReference>
<sequence>MRRPALALAALALAALAPALALARGPSTPTERRRAVETTRRLEQQPLAKSSNAERRWLLQWIVEIPDIHVQGCSGPLDALAQDQDGERYGRLLFVQSMFGMAAYQVEHPKEKDWVTIQTAGIESVLRAYRSLLRSEPNARWEELDALLVAAKAGQLEAVVEKTMEGCGEEHAPGPGDAI</sequence>